<keyword evidence="2" id="KW-1185">Reference proteome</keyword>
<evidence type="ECO:0000313" key="1">
    <source>
        <dbReference type="EMBL" id="EHS62773.1"/>
    </source>
</evidence>
<dbReference type="eggNOG" id="ENOG502SBYH">
    <property type="taxonomic scope" value="Eukaryota"/>
</dbReference>
<name>H6QQQ5_PUCGT</name>
<sequence>MAINGFEAYDCTIDEEVHVMTSLMCFTADSPMHAEITNTHVPGNSLNSCRYCTLSSPTLADRKKIPYVGKFVQKNSHGSNCPNNMRTMEQTIENSKKLWTFAKNR</sequence>
<dbReference type="InParanoid" id="H6QQQ5"/>
<gene>
    <name evidence="1" type="ORF">PGTG_21235</name>
</gene>
<proteinExistence type="predicted"/>
<dbReference type="VEuPathDB" id="FungiDB:PGTG_21235"/>
<dbReference type="GeneID" id="13541339"/>
<dbReference type="AlphaFoldDB" id="H6QQQ5"/>
<dbReference type="KEGG" id="pgr:PGTG_21235"/>
<organism evidence="1 2">
    <name type="scientific">Puccinia graminis f. sp. tritici (strain CRL 75-36-700-3 / race SCCL)</name>
    <name type="common">Black stem rust fungus</name>
    <dbReference type="NCBI Taxonomy" id="418459"/>
    <lineage>
        <taxon>Eukaryota</taxon>
        <taxon>Fungi</taxon>
        <taxon>Dikarya</taxon>
        <taxon>Basidiomycota</taxon>
        <taxon>Pucciniomycotina</taxon>
        <taxon>Pucciniomycetes</taxon>
        <taxon>Pucciniales</taxon>
        <taxon>Pucciniaceae</taxon>
        <taxon>Puccinia</taxon>
    </lineage>
</organism>
<dbReference type="EMBL" id="DS178273">
    <property type="protein sequence ID" value="EHS62773.1"/>
    <property type="molecule type" value="Genomic_DNA"/>
</dbReference>
<dbReference type="Proteomes" id="UP000008783">
    <property type="component" value="Unassembled WGS sequence"/>
</dbReference>
<dbReference type="PANTHER" id="PTHR31912:SF34">
    <property type="entry name" value="NOTOCHORD-RELATED PROTEIN"/>
    <property type="match status" value="1"/>
</dbReference>
<dbReference type="HOGENOM" id="CLU_2237905_0_0_1"/>
<dbReference type="OrthoDB" id="2288618at2759"/>
<dbReference type="RefSeq" id="XP_003890190.1">
    <property type="nucleotide sequence ID" value="XM_003890141.1"/>
</dbReference>
<protein>
    <submittedName>
        <fullName evidence="1">Uncharacterized protein</fullName>
    </submittedName>
</protein>
<reference evidence="2" key="1">
    <citation type="journal article" date="2011" name="Proc. Natl. Acad. Sci. U.S.A.">
        <title>Obligate biotrophy features unraveled by the genomic analysis of rust fungi.</title>
        <authorList>
            <person name="Duplessis S."/>
            <person name="Cuomo C.A."/>
            <person name="Lin Y.-C."/>
            <person name="Aerts A."/>
            <person name="Tisserant E."/>
            <person name="Veneault-Fourrey C."/>
            <person name="Joly D.L."/>
            <person name="Hacquard S."/>
            <person name="Amselem J."/>
            <person name="Cantarel B.L."/>
            <person name="Chiu R."/>
            <person name="Coutinho P.M."/>
            <person name="Feau N."/>
            <person name="Field M."/>
            <person name="Frey P."/>
            <person name="Gelhaye E."/>
            <person name="Goldberg J."/>
            <person name="Grabherr M.G."/>
            <person name="Kodira C.D."/>
            <person name="Kohler A."/>
            <person name="Kuees U."/>
            <person name="Lindquist E.A."/>
            <person name="Lucas S.M."/>
            <person name="Mago R."/>
            <person name="Mauceli E."/>
            <person name="Morin E."/>
            <person name="Murat C."/>
            <person name="Pangilinan J.L."/>
            <person name="Park R."/>
            <person name="Pearson M."/>
            <person name="Quesneville H."/>
            <person name="Rouhier N."/>
            <person name="Sakthikumar S."/>
            <person name="Salamov A.A."/>
            <person name="Schmutz J."/>
            <person name="Selles B."/>
            <person name="Shapiro H."/>
            <person name="Tanguay P."/>
            <person name="Tuskan G.A."/>
            <person name="Henrissat B."/>
            <person name="Van de Peer Y."/>
            <person name="Rouze P."/>
            <person name="Ellis J.G."/>
            <person name="Dodds P.N."/>
            <person name="Schein J.E."/>
            <person name="Zhong S."/>
            <person name="Hamelin R.C."/>
            <person name="Grigoriev I.V."/>
            <person name="Szabo L.J."/>
            <person name="Martin F."/>
        </authorList>
    </citation>
    <scope>NUCLEOTIDE SEQUENCE [LARGE SCALE GENOMIC DNA]</scope>
    <source>
        <strain evidence="2">CRL 75-36-700-3 / race SCCL</strain>
    </source>
</reference>
<evidence type="ECO:0000313" key="2">
    <source>
        <dbReference type="Proteomes" id="UP000008783"/>
    </source>
</evidence>
<dbReference type="PANTHER" id="PTHR31912">
    <property type="entry name" value="IP13529P"/>
    <property type="match status" value="1"/>
</dbReference>
<accession>H6QQQ5</accession>